<evidence type="ECO:0000259" key="13">
    <source>
        <dbReference type="PROSITE" id="PS50928"/>
    </source>
</evidence>
<keyword evidence="2 12" id="KW-0813">Transport</keyword>
<dbReference type="InterPro" id="IPR025966">
    <property type="entry name" value="OppC_N"/>
</dbReference>
<evidence type="ECO:0000256" key="9">
    <source>
        <dbReference type="ARBA" id="ARBA00023136"/>
    </source>
</evidence>
<dbReference type="GO" id="GO:0055085">
    <property type="term" value="P:transmembrane transport"/>
    <property type="evidence" value="ECO:0007669"/>
    <property type="project" value="InterPro"/>
</dbReference>
<dbReference type="InterPro" id="IPR035906">
    <property type="entry name" value="MetI-like_sf"/>
</dbReference>
<dbReference type="Gene3D" id="1.10.3720.10">
    <property type="entry name" value="MetI-like"/>
    <property type="match status" value="1"/>
</dbReference>
<feature type="transmembrane region" description="Helical" evidence="12">
    <location>
        <begin position="21"/>
        <end position="43"/>
    </location>
</feature>
<dbReference type="RefSeq" id="WP_044526890.1">
    <property type="nucleotide sequence ID" value="NZ_CP009440.1"/>
</dbReference>
<keyword evidence="5 12" id="KW-0812">Transmembrane</keyword>
<evidence type="ECO:0000256" key="6">
    <source>
        <dbReference type="ARBA" id="ARBA00022856"/>
    </source>
</evidence>
<feature type="transmembrane region" description="Helical" evidence="12">
    <location>
        <begin position="89"/>
        <end position="110"/>
    </location>
</feature>
<evidence type="ECO:0000256" key="7">
    <source>
        <dbReference type="ARBA" id="ARBA00022927"/>
    </source>
</evidence>
<dbReference type="KEGG" id="fpz:LA55_1863"/>
<keyword evidence="7" id="KW-0653">Protein transport</keyword>
<keyword evidence="4" id="KW-0997">Cell inner membrane</keyword>
<keyword evidence="8 12" id="KW-1133">Transmembrane helix</keyword>
<feature type="transmembrane region" description="Helical" evidence="12">
    <location>
        <begin position="250"/>
        <end position="276"/>
    </location>
</feature>
<dbReference type="Pfam" id="PF12911">
    <property type="entry name" value="OppC_N"/>
    <property type="match status" value="1"/>
</dbReference>
<dbReference type="EMBL" id="CP009440">
    <property type="protein sequence ID" value="AJI53409.1"/>
    <property type="molecule type" value="Genomic_DNA"/>
</dbReference>
<evidence type="ECO:0000313" key="14">
    <source>
        <dbReference type="EMBL" id="AJI53409.1"/>
    </source>
</evidence>
<dbReference type="STRING" id="28110.KU46_297"/>
<evidence type="ECO:0000256" key="8">
    <source>
        <dbReference type="ARBA" id="ARBA00022989"/>
    </source>
</evidence>
<evidence type="ECO:0000256" key="10">
    <source>
        <dbReference type="ARBA" id="ARBA00024202"/>
    </source>
</evidence>
<dbReference type="SUPFAM" id="SSF161098">
    <property type="entry name" value="MetI-like"/>
    <property type="match status" value="1"/>
</dbReference>
<dbReference type="OrthoDB" id="9805884at2"/>
<feature type="transmembrane region" description="Helical" evidence="12">
    <location>
        <begin position="200"/>
        <end position="230"/>
    </location>
</feature>
<dbReference type="PANTHER" id="PTHR43386">
    <property type="entry name" value="OLIGOPEPTIDE TRANSPORT SYSTEM PERMEASE PROTEIN APPC"/>
    <property type="match status" value="1"/>
</dbReference>
<dbReference type="AlphaFoldDB" id="A0A0B6CSG0"/>
<gene>
    <name evidence="14" type="ORF">LA55_1863</name>
</gene>
<dbReference type="GO" id="GO:0005886">
    <property type="term" value="C:plasma membrane"/>
    <property type="evidence" value="ECO:0007669"/>
    <property type="project" value="UniProtKB-SubCell"/>
</dbReference>
<sequence length="286" mass="31883">MANKKQSLFQDAFIRFKKDKVAVFSLFVIVAILVACFVVPWFYPDNYFSHIDLYNTTQAPSFEHFFGTDAIGRDVFVRVLVGGQISFEVAIVATIVSVVIGTLWGAFAGFIGGKIDGFMMRIVDALYALPFLFFAILLVTLFGRNFILIFVAIGVVSWLDVARVVRGQTIALRHKEFVEAAKVSGLTNRKIVTKHIIRNLIGIIIVYITLTIPTVLMLSAFLSFLGLGVQPPMTDWGEMISDGASYITMGYWWLLVYPAAFLTITLLALNFVGNAMRQALDPKSKR</sequence>
<evidence type="ECO:0000256" key="4">
    <source>
        <dbReference type="ARBA" id="ARBA00022519"/>
    </source>
</evidence>
<dbReference type="CDD" id="cd06261">
    <property type="entry name" value="TM_PBP2"/>
    <property type="match status" value="1"/>
</dbReference>
<dbReference type="Proteomes" id="UP000031830">
    <property type="component" value="Chromosome"/>
</dbReference>
<evidence type="ECO:0000256" key="2">
    <source>
        <dbReference type="ARBA" id="ARBA00022448"/>
    </source>
</evidence>
<dbReference type="InterPro" id="IPR050366">
    <property type="entry name" value="BP-dependent_transpt_permease"/>
</dbReference>
<evidence type="ECO:0000256" key="11">
    <source>
        <dbReference type="ARBA" id="ARBA00072251"/>
    </source>
</evidence>
<dbReference type="GO" id="GO:0015833">
    <property type="term" value="P:peptide transport"/>
    <property type="evidence" value="ECO:0007669"/>
    <property type="project" value="UniProtKB-KW"/>
</dbReference>
<dbReference type="Pfam" id="PF00528">
    <property type="entry name" value="BPD_transp_1"/>
    <property type="match status" value="1"/>
</dbReference>
<evidence type="ECO:0000256" key="1">
    <source>
        <dbReference type="ARBA" id="ARBA00004429"/>
    </source>
</evidence>
<comment type="subcellular location">
    <subcellularLocation>
        <location evidence="1">Cell inner membrane</location>
        <topology evidence="1">Multi-pass membrane protein</topology>
    </subcellularLocation>
    <subcellularLocation>
        <location evidence="12">Cell membrane</location>
        <topology evidence="12">Multi-pass membrane protein</topology>
    </subcellularLocation>
</comment>
<evidence type="ECO:0000256" key="5">
    <source>
        <dbReference type="ARBA" id="ARBA00022692"/>
    </source>
</evidence>
<keyword evidence="6" id="KW-0571">Peptide transport</keyword>
<evidence type="ECO:0000256" key="3">
    <source>
        <dbReference type="ARBA" id="ARBA00022475"/>
    </source>
</evidence>
<reference evidence="14 15" key="1">
    <citation type="journal article" date="2015" name="Genome Announc.">
        <title>Genome sequencing of 18 francisella strains to aid in assay development and testing.</title>
        <authorList>
            <person name="Johnson S.L."/>
            <person name="Daligault H.E."/>
            <person name="Davenport K.W."/>
            <person name="Coyne S.R."/>
            <person name="Frey K.G."/>
            <person name="Koroleva G.I."/>
            <person name="Broomall S.M."/>
            <person name="Bishop-Lilly K.A."/>
            <person name="Bruce D.C."/>
            <person name="Chertkov O."/>
            <person name="Freitas T."/>
            <person name="Jaissle J."/>
            <person name="Ladner J.T."/>
            <person name="Rosenzweig C.N."/>
            <person name="Gibbons H.S."/>
            <person name="Palacios G.F."/>
            <person name="Redden C.L."/>
            <person name="Xu Y."/>
            <person name="Minogue T.D."/>
            <person name="Chain P.S."/>
        </authorList>
    </citation>
    <scope>NUCLEOTIDE SEQUENCE [LARGE SCALE GENOMIC DNA]</scope>
    <source>
        <strain evidence="14 15">GA01-2794</strain>
    </source>
</reference>
<proteinExistence type="inferred from homology"/>
<dbReference type="InterPro" id="IPR000515">
    <property type="entry name" value="MetI-like"/>
</dbReference>
<feature type="transmembrane region" description="Helical" evidence="12">
    <location>
        <begin position="146"/>
        <end position="165"/>
    </location>
</feature>
<keyword evidence="9 12" id="KW-0472">Membrane</keyword>
<accession>A0A0B6CSG0</accession>
<evidence type="ECO:0000256" key="12">
    <source>
        <dbReference type="RuleBase" id="RU363032"/>
    </source>
</evidence>
<dbReference type="PROSITE" id="PS50928">
    <property type="entry name" value="ABC_TM1"/>
    <property type="match status" value="1"/>
</dbReference>
<evidence type="ECO:0000313" key="15">
    <source>
        <dbReference type="Proteomes" id="UP000031830"/>
    </source>
</evidence>
<organism evidence="14 15">
    <name type="scientific">Francisella philomiragia</name>
    <dbReference type="NCBI Taxonomy" id="28110"/>
    <lineage>
        <taxon>Bacteria</taxon>
        <taxon>Pseudomonadati</taxon>
        <taxon>Pseudomonadota</taxon>
        <taxon>Gammaproteobacteria</taxon>
        <taxon>Thiotrichales</taxon>
        <taxon>Francisellaceae</taxon>
        <taxon>Francisella</taxon>
    </lineage>
</organism>
<feature type="domain" description="ABC transmembrane type-1" evidence="13">
    <location>
        <begin position="83"/>
        <end position="273"/>
    </location>
</feature>
<protein>
    <recommendedName>
        <fullName evidence="11">Oligopeptide transport system permease protein OppC</fullName>
    </recommendedName>
</protein>
<keyword evidence="3" id="KW-1003">Cell membrane</keyword>
<dbReference type="GO" id="GO:0015031">
    <property type="term" value="P:protein transport"/>
    <property type="evidence" value="ECO:0007669"/>
    <property type="project" value="UniProtKB-KW"/>
</dbReference>
<name>A0A0B6CSG0_9GAMM</name>
<comment type="similarity">
    <text evidence="10">Belongs to the binding-protein-dependent transport system permease family. OppBC subfamily.</text>
</comment>
<feature type="transmembrane region" description="Helical" evidence="12">
    <location>
        <begin position="122"/>
        <end position="140"/>
    </location>
</feature>
<dbReference type="PANTHER" id="PTHR43386:SF2">
    <property type="entry name" value="OLIGOPEPTIDE TRANSPORT SYSTEM PERMEASE PROTEIN OPPC"/>
    <property type="match status" value="1"/>
</dbReference>